<keyword evidence="3" id="KW-1185">Reference proteome</keyword>
<name>A0A1I4XP09_PSUAM</name>
<evidence type="ECO:0000313" key="3">
    <source>
        <dbReference type="Proteomes" id="UP000199614"/>
    </source>
</evidence>
<dbReference type="AlphaFoldDB" id="A0A1I4XP09"/>
<evidence type="ECO:0000256" key="1">
    <source>
        <dbReference type="SAM" id="MobiDB-lite"/>
    </source>
</evidence>
<protein>
    <submittedName>
        <fullName evidence="2">Uncharacterized protein</fullName>
    </submittedName>
</protein>
<gene>
    <name evidence="2" type="ORF">SAMN05216207_1011165</name>
</gene>
<dbReference type="EMBL" id="FOUY01000011">
    <property type="protein sequence ID" value="SFN27571.1"/>
    <property type="molecule type" value="Genomic_DNA"/>
</dbReference>
<proteinExistence type="predicted"/>
<accession>A0A1I4XP09</accession>
<feature type="region of interest" description="Disordered" evidence="1">
    <location>
        <begin position="1"/>
        <end position="36"/>
    </location>
</feature>
<dbReference type="Proteomes" id="UP000199614">
    <property type="component" value="Unassembled WGS sequence"/>
</dbReference>
<reference evidence="2 3" key="1">
    <citation type="submission" date="2016-10" db="EMBL/GenBank/DDBJ databases">
        <authorList>
            <person name="de Groot N.N."/>
        </authorList>
    </citation>
    <scope>NUCLEOTIDE SEQUENCE [LARGE SCALE GENOMIC DNA]</scope>
    <source>
        <strain evidence="2 3">CGMCC 4.1877</strain>
    </source>
</reference>
<sequence length="36" mass="4077">MAAGGGTDRQRHVLSRVDAERDPERRPALWRRMTAG</sequence>
<organism evidence="2 3">
    <name type="scientific">Pseudonocardia ammonioxydans</name>
    <dbReference type="NCBI Taxonomy" id="260086"/>
    <lineage>
        <taxon>Bacteria</taxon>
        <taxon>Bacillati</taxon>
        <taxon>Actinomycetota</taxon>
        <taxon>Actinomycetes</taxon>
        <taxon>Pseudonocardiales</taxon>
        <taxon>Pseudonocardiaceae</taxon>
        <taxon>Pseudonocardia</taxon>
    </lineage>
</organism>
<feature type="compositionally biased region" description="Basic and acidic residues" evidence="1">
    <location>
        <begin position="8"/>
        <end position="27"/>
    </location>
</feature>
<evidence type="ECO:0000313" key="2">
    <source>
        <dbReference type="EMBL" id="SFN27571.1"/>
    </source>
</evidence>